<reference evidence="13 14" key="1">
    <citation type="journal article" date="2022" name="DNA Res.">
        <title>Genome analysis of five recently described species of the CUG-Ser clade uncovers Candida theae as a new hybrid lineage with pathogenic potential in the Candida parapsilosis species complex.</title>
        <authorList>
            <person name="Mixao V."/>
            <person name="Del Olmo V."/>
            <person name="Hegedusova E."/>
            <person name="Saus E."/>
            <person name="Pryszcz L."/>
            <person name="Cillingova A."/>
            <person name="Nosek J."/>
            <person name="Gabaldon T."/>
        </authorList>
    </citation>
    <scope>NUCLEOTIDE SEQUENCE [LARGE SCALE GENOMIC DNA]</scope>
    <source>
        <strain evidence="13 14">CBS 12239</strain>
    </source>
</reference>
<evidence type="ECO:0000259" key="7">
    <source>
        <dbReference type="Pfam" id="PF03813"/>
    </source>
</evidence>
<dbReference type="InterPro" id="IPR035370">
    <property type="entry name" value="Nrap_D5"/>
</dbReference>
<protein>
    <recommendedName>
        <fullName evidence="5">U3 small nucleolar RNA-associated protein 22</fullName>
    </recommendedName>
</protein>
<dbReference type="RefSeq" id="XP_051611402.1">
    <property type="nucleotide sequence ID" value="XM_051755361.1"/>
</dbReference>
<feature type="compositionally biased region" description="Acidic residues" evidence="6">
    <location>
        <begin position="62"/>
        <end position="80"/>
    </location>
</feature>
<name>A0AAD5G1E3_9ASCO</name>
<dbReference type="Gene3D" id="3.30.70.3030">
    <property type="match status" value="1"/>
</dbReference>
<comment type="similarity">
    <text evidence="2 5">Belongs to the NRAP family.</text>
</comment>
<evidence type="ECO:0000256" key="2">
    <source>
        <dbReference type="ARBA" id="ARBA00006674"/>
    </source>
</evidence>
<dbReference type="GO" id="GO:0006409">
    <property type="term" value="P:tRNA export from nucleus"/>
    <property type="evidence" value="ECO:0007669"/>
    <property type="project" value="TreeGrafter"/>
</dbReference>
<dbReference type="InterPro" id="IPR035369">
    <property type="entry name" value="Nrap_D4"/>
</dbReference>
<feature type="domain" description="Nrap protein" evidence="11">
    <location>
        <begin position="882"/>
        <end position="1048"/>
    </location>
</feature>
<dbReference type="InterPro" id="IPR035082">
    <property type="entry name" value="Nrap_D1"/>
</dbReference>
<evidence type="ECO:0000256" key="6">
    <source>
        <dbReference type="SAM" id="MobiDB-lite"/>
    </source>
</evidence>
<dbReference type="InterPro" id="IPR035371">
    <property type="entry name" value="Nrap_D6"/>
</dbReference>
<dbReference type="InterPro" id="IPR005554">
    <property type="entry name" value="NOL6/Upt22"/>
</dbReference>
<evidence type="ECO:0000256" key="5">
    <source>
        <dbReference type="RuleBase" id="RU364032"/>
    </source>
</evidence>
<dbReference type="GO" id="GO:0032545">
    <property type="term" value="C:CURI complex"/>
    <property type="evidence" value="ECO:0007669"/>
    <property type="project" value="TreeGrafter"/>
</dbReference>
<feature type="domain" description="Nrap protein" evidence="7">
    <location>
        <begin position="213"/>
        <end position="359"/>
    </location>
</feature>
<evidence type="ECO:0000256" key="1">
    <source>
        <dbReference type="ARBA" id="ARBA00004604"/>
    </source>
</evidence>
<comment type="caution">
    <text evidence="13">The sequence shown here is derived from an EMBL/GenBank/DDBJ whole genome shotgun (WGS) entry which is preliminary data.</text>
</comment>
<evidence type="ECO:0000259" key="12">
    <source>
        <dbReference type="Pfam" id="PF17407"/>
    </source>
</evidence>
<dbReference type="GO" id="GO:0034456">
    <property type="term" value="C:UTP-C complex"/>
    <property type="evidence" value="ECO:0007669"/>
    <property type="project" value="TreeGrafter"/>
</dbReference>
<evidence type="ECO:0000256" key="4">
    <source>
        <dbReference type="ARBA" id="ARBA00023242"/>
    </source>
</evidence>
<feature type="region of interest" description="Disordered" evidence="6">
    <location>
        <begin position="1"/>
        <end position="95"/>
    </location>
</feature>
<evidence type="ECO:0000313" key="14">
    <source>
        <dbReference type="Proteomes" id="UP001204833"/>
    </source>
</evidence>
<dbReference type="Proteomes" id="UP001204833">
    <property type="component" value="Unassembled WGS sequence"/>
</dbReference>
<evidence type="ECO:0000259" key="11">
    <source>
        <dbReference type="Pfam" id="PF17406"/>
    </source>
</evidence>
<feature type="compositionally biased region" description="Basic and acidic residues" evidence="6">
    <location>
        <begin position="1"/>
        <end position="13"/>
    </location>
</feature>
<dbReference type="Gene3D" id="1.10.1410.10">
    <property type="match status" value="2"/>
</dbReference>
<dbReference type="Pfam" id="PF17405">
    <property type="entry name" value="Nrap_D4"/>
    <property type="match status" value="1"/>
</dbReference>
<dbReference type="GO" id="GO:0006364">
    <property type="term" value="P:rRNA processing"/>
    <property type="evidence" value="ECO:0007669"/>
    <property type="project" value="UniProtKB-KW"/>
</dbReference>
<dbReference type="InterPro" id="IPR035367">
    <property type="entry name" value="Nrap_D2"/>
</dbReference>
<gene>
    <name evidence="13" type="ORF">KGF57_000085</name>
</gene>
<feature type="compositionally biased region" description="Basic and acidic residues" evidence="6">
    <location>
        <begin position="40"/>
        <end position="61"/>
    </location>
</feature>
<keyword evidence="5" id="KW-0698">rRNA processing</keyword>
<keyword evidence="5" id="KW-0690">Ribosome biogenesis</keyword>
<feature type="domain" description="Nrap protein" evidence="10">
    <location>
        <begin position="691"/>
        <end position="880"/>
    </location>
</feature>
<dbReference type="PANTHER" id="PTHR17972">
    <property type="entry name" value="NUCLEOLAR RNA-ASSOCIATED PROTEIN"/>
    <property type="match status" value="1"/>
</dbReference>
<keyword evidence="5" id="KW-0687">Ribonucleoprotein</keyword>
<evidence type="ECO:0000259" key="10">
    <source>
        <dbReference type="Pfam" id="PF17405"/>
    </source>
</evidence>
<evidence type="ECO:0000259" key="8">
    <source>
        <dbReference type="Pfam" id="PF17403"/>
    </source>
</evidence>
<evidence type="ECO:0000259" key="9">
    <source>
        <dbReference type="Pfam" id="PF17404"/>
    </source>
</evidence>
<comment type="subcellular location">
    <subcellularLocation>
        <location evidence="1 5">Nucleus</location>
        <location evidence="1 5">Nucleolus</location>
    </subcellularLocation>
</comment>
<evidence type="ECO:0000256" key="3">
    <source>
        <dbReference type="ARBA" id="ARBA00022884"/>
    </source>
</evidence>
<sequence>MVKRKSDFTEGAKNKVAKVVDSSEEAANGIVATDSNHNGHVIEDETHFDGNEIKDDLHEDESSGDEDGGDEDGGDEDDVDDKALQARPSKKGKTQLTAQDIQVARETAELFKSNIFKLQIDELMKEVKVKKSHEEVMEKVLHRLHDLIKEIPAVENLSLHEAEGLFNHKKVAIPFPDPKPTNVKYSFSYGPPEDLSLVGSYGLKTGISQGSSIDVALTMPRSIFQPKDYLNFRALHKRAFYLAYLADHLIPLTKKNNLPVKITYSFFNDDVLCPILHIESIQTENPDDLIFFKTKYKINLIPALPFNVFESKKLLPDKNCIRIQSESKELPPTPLYNSSILMQSSYDYYLKFLYSMKKSTDSFRDACVLGRLWLHQRGFNSTFSGGGFGHFEFAILMSALLHGGGVNGNRILLSGYSSYQLFKGAVKYLATMNLISGYLSFSSEIGEAVPAKFKADGFSVPTIFDKNTKINILWKMTPASYENLKMKAVQTLELLNDVVKDRFDPILLQKSNYDFLKFDILLSFTIEENAIETFGPLEKIRYITFDNYMKSRIYTLLKRALGERVNVVSVWKDKVKSFFSVHKRKPTDLSNNWVIGLQLNPEECDKVVTKGPDNNEKEKGALFRSFWGTRASLRRFKDGSVQHCVVWTLGDREPLVVSIIKYALEMHISAELAQSIYTSSGLYEKKLPLSLLSTTSNQISHSLSSYTILRNSFDNMTKTLTSLELPLSIKSVLPASSSMRYTSLLQPVPFAVSNPDYWNDCVVQFEISSKWPDELKALEKTKTALLLKVSEMLRGTEYSTFVTSDDSIPFNQEVCLLNILTPEGFGFRLRVLTERDEVLYLRAVSNADKQKSIAQDVYLKFIQKYQASVKHTRTISQLAQHFPYYSPTVRLVKQWLDSQLLLNHFSDELVELVALKPFVDPAPYSVPHSVENGFLQVLFFLANWNWRDTPLILDAVKSTAEDDATLSDKLTIQAYRVIEQNFNKIREADPAGIKTQLFIGSKDDPSGILWSNNLTLPIAARLTALARAATTLLSSQGNNEAFLDSIFTPALKDYDFVMDVKFQNLTSSSGILPTDAFKNLVQPLTSYPDDISSKCDFVQAFYRDLEAKFGNAIIFSTQKFTGLRKDGKNVIGGLFIPSSLSRKKFRTNLGLNVKPEEDKEEVILNKEAVFDQIKLLGHSLNLNFTMQK</sequence>
<dbReference type="Pfam" id="PF17406">
    <property type="entry name" value="Nrap_D5"/>
    <property type="match status" value="1"/>
</dbReference>
<evidence type="ECO:0000313" key="13">
    <source>
        <dbReference type="EMBL" id="KAI5968816.1"/>
    </source>
</evidence>
<dbReference type="Pfam" id="PF17404">
    <property type="entry name" value="Nrap_D3"/>
    <property type="match status" value="1"/>
</dbReference>
<dbReference type="AlphaFoldDB" id="A0AAD5G1E3"/>
<dbReference type="Pfam" id="PF03813">
    <property type="entry name" value="Nrap"/>
    <property type="match status" value="1"/>
</dbReference>
<dbReference type="Gene3D" id="3.30.70.3020">
    <property type="match status" value="1"/>
</dbReference>
<feature type="domain" description="Nrap protein" evidence="9">
    <location>
        <begin position="515"/>
        <end position="668"/>
    </location>
</feature>
<dbReference type="PANTHER" id="PTHR17972:SF0">
    <property type="entry name" value="NUCLEOLAR PROTEIN 6"/>
    <property type="match status" value="1"/>
</dbReference>
<organism evidence="13 14">
    <name type="scientific">Candida theae</name>
    <dbReference type="NCBI Taxonomy" id="1198502"/>
    <lineage>
        <taxon>Eukaryota</taxon>
        <taxon>Fungi</taxon>
        <taxon>Dikarya</taxon>
        <taxon>Ascomycota</taxon>
        <taxon>Saccharomycotina</taxon>
        <taxon>Pichiomycetes</taxon>
        <taxon>Debaryomycetaceae</taxon>
        <taxon>Candida/Lodderomyces clade</taxon>
        <taxon>Candida</taxon>
    </lineage>
</organism>
<accession>A0AAD5G1E3</accession>
<dbReference type="Pfam" id="PF17407">
    <property type="entry name" value="Nrap_D6"/>
    <property type="match status" value="1"/>
</dbReference>
<keyword evidence="14" id="KW-1185">Reference proteome</keyword>
<dbReference type="InterPro" id="IPR035368">
    <property type="entry name" value="Nrap_D3"/>
</dbReference>
<keyword evidence="3 5" id="KW-0694">RNA-binding</keyword>
<dbReference type="EMBL" id="JAIHNG010000007">
    <property type="protein sequence ID" value="KAI5968816.1"/>
    <property type="molecule type" value="Genomic_DNA"/>
</dbReference>
<dbReference type="GeneID" id="76148145"/>
<feature type="domain" description="Nrap protein" evidence="12">
    <location>
        <begin position="1051"/>
        <end position="1180"/>
    </location>
</feature>
<proteinExistence type="inferred from homology"/>
<feature type="domain" description="Nrap protein" evidence="8">
    <location>
        <begin position="362"/>
        <end position="510"/>
    </location>
</feature>
<keyword evidence="4 5" id="KW-0539">Nucleus</keyword>
<dbReference type="GO" id="GO:0003723">
    <property type="term" value="F:RNA binding"/>
    <property type="evidence" value="ECO:0007669"/>
    <property type="project" value="UniProtKB-KW"/>
</dbReference>
<dbReference type="Pfam" id="PF17403">
    <property type="entry name" value="Nrap_D2"/>
    <property type="match status" value="1"/>
</dbReference>
<dbReference type="GO" id="GO:0032040">
    <property type="term" value="C:small-subunit processome"/>
    <property type="evidence" value="ECO:0007669"/>
    <property type="project" value="TreeGrafter"/>
</dbReference>